<dbReference type="Gene3D" id="1.10.510.10">
    <property type="entry name" value="Transferase(Phosphotransferase) domain 1"/>
    <property type="match status" value="1"/>
</dbReference>
<evidence type="ECO:0000256" key="1">
    <source>
        <dbReference type="ARBA" id="ARBA00004167"/>
    </source>
</evidence>
<dbReference type="InterPro" id="IPR017441">
    <property type="entry name" value="Protein_kinase_ATP_BS"/>
</dbReference>
<dbReference type="Pfam" id="PF01657">
    <property type="entry name" value="Stress-antifung"/>
    <property type="match status" value="2"/>
</dbReference>
<dbReference type="EMBL" id="AP015039">
    <property type="protein sequence ID" value="BAT89867.1"/>
    <property type="molecule type" value="Genomic_DNA"/>
</dbReference>
<feature type="domain" description="Protein kinase" evidence="19">
    <location>
        <begin position="332"/>
        <end position="618"/>
    </location>
</feature>
<evidence type="ECO:0000256" key="2">
    <source>
        <dbReference type="ARBA" id="ARBA00022527"/>
    </source>
</evidence>
<keyword evidence="8" id="KW-0418">Kinase</keyword>
<dbReference type="InterPro" id="IPR038408">
    <property type="entry name" value="GNK2_sf"/>
</dbReference>
<accession>A0A0S3SAP7</accession>
<evidence type="ECO:0000256" key="17">
    <source>
        <dbReference type="SAM" id="Phobius"/>
    </source>
</evidence>
<feature type="binding site" evidence="16">
    <location>
        <position position="360"/>
    </location>
    <ligand>
        <name>ATP</name>
        <dbReference type="ChEBI" id="CHEBI:30616"/>
    </ligand>
</feature>
<evidence type="ECO:0000313" key="22">
    <source>
        <dbReference type="Proteomes" id="UP000291084"/>
    </source>
</evidence>
<feature type="chain" id="PRO_5006618010" description="Protein kinase domain-containing protein" evidence="18">
    <location>
        <begin position="30"/>
        <end position="650"/>
    </location>
</feature>
<evidence type="ECO:0000313" key="21">
    <source>
        <dbReference type="EMBL" id="BAT89867.1"/>
    </source>
</evidence>
<keyword evidence="3" id="KW-0808">Transferase</keyword>
<evidence type="ECO:0000256" key="11">
    <source>
        <dbReference type="ARBA" id="ARBA00023136"/>
    </source>
</evidence>
<keyword evidence="10 17" id="KW-1133">Transmembrane helix</keyword>
<dbReference type="PROSITE" id="PS50011">
    <property type="entry name" value="PROTEIN_KINASE_DOM"/>
    <property type="match status" value="1"/>
</dbReference>
<evidence type="ECO:0000256" key="15">
    <source>
        <dbReference type="ARBA" id="ARBA00047951"/>
    </source>
</evidence>
<evidence type="ECO:0000256" key="5">
    <source>
        <dbReference type="ARBA" id="ARBA00022729"/>
    </source>
</evidence>
<keyword evidence="12" id="KW-0675">Receptor</keyword>
<dbReference type="Gene3D" id="3.30.430.20">
    <property type="entry name" value="Gnk2 domain, C-X8-C-X2-C motif"/>
    <property type="match status" value="2"/>
</dbReference>
<proteinExistence type="predicted"/>
<dbReference type="PANTHER" id="PTHR27002">
    <property type="entry name" value="RECEPTOR-LIKE SERINE/THREONINE-PROTEIN KINASE SD1-8"/>
    <property type="match status" value="1"/>
</dbReference>
<dbReference type="PROSITE" id="PS00108">
    <property type="entry name" value="PROTEIN_KINASE_ST"/>
    <property type="match status" value="1"/>
</dbReference>
<feature type="domain" description="Gnk2-homologous" evidence="20">
    <location>
        <begin position="33"/>
        <end position="135"/>
    </location>
</feature>
<dbReference type="GO" id="GO:0005886">
    <property type="term" value="C:plasma membrane"/>
    <property type="evidence" value="ECO:0007669"/>
    <property type="project" value="TreeGrafter"/>
</dbReference>
<evidence type="ECO:0000256" key="3">
    <source>
        <dbReference type="ARBA" id="ARBA00022679"/>
    </source>
</evidence>
<dbReference type="FunFam" id="1.10.510.10:FF:000129">
    <property type="entry name" value="cysteine-rich receptor-like protein kinase 10"/>
    <property type="match status" value="1"/>
</dbReference>
<protein>
    <recommendedName>
        <fullName evidence="23">Protein kinase domain-containing protein</fullName>
    </recommendedName>
</protein>
<keyword evidence="4 17" id="KW-0812">Transmembrane</keyword>
<dbReference type="Gene3D" id="3.30.200.20">
    <property type="entry name" value="Phosphorylase Kinase, domain 1"/>
    <property type="match status" value="1"/>
</dbReference>
<evidence type="ECO:0000256" key="7">
    <source>
        <dbReference type="ARBA" id="ARBA00022741"/>
    </source>
</evidence>
<dbReference type="GO" id="GO:0004674">
    <property type="term" value="F:protein serine/threonine kinase activity"/>
    <property type="evidence" value="ECO:0007669"/>
    <property type="project" value="UniProtKB-KW"/>
</dbReference>
<keyword evidence="22" id="KW-1185">Reference proteome</keyword>
<dbReference type="CDD" id="cd14066">
    <property type="entry name" value="STKc_IRAK"/>
    <property type="match status" value="1"/>
</dbReference>
<evidence type="ECO:0000256" key="6">
    <source>
        <dbReference type="ARBA" id="ARBA00022737"/>
    </source>
</evidence>
<dbReference type="InterPro" id="IPR011009">
    <property type="entry name" value="Kinase-like_dom_sf"/>
</dbReference>
<dbReference type="FunFam" id="3.30.200.20:FF:000142">
    <property type="entry name" value="Cysteine-rich receptor-like protein kinase 10"/>
    <property type="match status" value="1"/>
</dbReference>
<comment type="catalytic activity">
    <reaction evidence="14">
        <text>L-seryl-[protein] + ATP = O-phospho-L-seryl-[protein] + ADP + H(+)</text>
        <dbReference type="Rhea" id="RHEA:17989"/>
        <dbReference type="Rhea" id="RHEA-COMP:9863"/>
        <dbReference type="Rhea" id="RHEA-COMP:11604"/>
        <dbReference type="ChEBI" id="CHEBI:15378"/>
        <dbReference type="ChEBI" id="CHEBI:29999"/>
        <dbReference type="ChEBI" id="CHEBI:30616"/>
        <dbReference type="ChEBI" id="CHEBI:83421"/>
        <dbReference type="ChEBI" id="CHEBI:456216"/>
    </reaction>
</comment>
<dbReference type="SMART" id="SM00220">
    <property type="entry name" value="S_TKc"/>
    <property type="match status" value="1"/>
</dbReference>
<dbReference type="InterPro" id="IPR000719">
    <property type="entry name" value="Prot_kinase_dom"/>
</dbReference>
<evidence type="ECO:0000256" key="13">
    <source>
        <dbReference type="ARBA" id="ARBA00023180"/>
    </source>
</evidence>
<keyword evidence="13" id="KW-0325">Glycoprotein</keyword>
<keyword evidence="6" id="KW-0677">Repeat</keyword>
<name>A0A0S3SAP7_PHAAN</name>
<dbReference type="AlphaFoldDB" id="A0A0S3SAP7"/>
<dbReference type="PANTHER" id="PTHR27002:SF970">
    <property type="entry name" value="CYSTEINE-RICH RECEPTOR-LIKE KINASE"/>
    <property type="match status" value="1"/>
</dbReference>
<evidence type="ECO:0000256" key="16">
    <source>
        <dbReference type="PROSITE-ProRule" id="PRU10141"/>
    </source>
</evidence>
<dbReference type="PROSITE" id="PS00107">
    <property type="entry name" value="PROTEIN_KINASE_ATP"/>
    <property type="match status" value="1"/>
</dbReference>
<feature type="domain" description="Gnk2-homologous" evidence="20">
    <location>
        <begin position="141"/>
        <end position="246"/>
    </location>
</feature>
<evidence type="ECO:0000256" key="9">
    <source>
        <dbReference type="ARBA" id="ARBA00022840"/>
    </source>
</evidence>
<dbReference type="InterPro" id="IPR002902">
    <property type="entry name" value="GNK2"/>
</dbReference>
<organism evidence="21 22">
    <name type="scientific">Vigna angularis var. angularis</name>
    <dbReference type="NCBI Taxonomy" id="157739"/>
    <lineage>
        <taxon>Eukaryota</taxon>
        <taxon>Viridiplantae</taxon>
        <taxon>Streptophyta</taxon>
        <taxon>Embryophyta</taxon>
        <taxon>Tracheophyta</taxon>
        <taxon>Spermatophyta</taxon>
        <taxon>Magnoliopsida</taxon>
        <taxon>eudicotyledons</taxon>
        <taxon>Gunneridae</taxon>
        <taxon>Pentapetalae</taxon>
        <taxon>rosids</taxon>
        <taxon>fabids</taxon>
        <taxon>Fabales</taxon>
        <taxon>Fabaceae</taxon>
        <taxon>Papilionoideae</taxon>
        <taxon>50 kb inversion clade</taxon>
        <taxon>NPAAA clade</taxon>
        <taxon>indigoferoid/millettioid clade</taxon>
        <taxon>Phaseoleae</taxon>
        <taxon>Vigna</taxon>
    </lineage>
</organism>
<keyword evidence="9 16" id="KW-0067">ATP-binding</keyword>
<dbReference type="FunFam" id="3.30.430.20:FF:000009">
    <property type="entry name" value="Cysteine-rich receptor-like protein kinase 28"/>
    <property type="match status" value="1"/>
</dbReference>
<dbReference type="InterPro" id="IPR001245">
    <property type="entry name" value="Ser-Thr/Tyr_kinase_cat_dom"/>
</dbReference>
<dbReference type="Pfam" id="PF07714">
    <property type="entry name" value="PK_Tyr_Ser-Thr"/>
    <property type="match status" value="1"/>
</dbReference>
<evidence type="ECO:0000259" key="19">
    <source>
        <dbReference type="PROSITE" id="PS50011"/>
    </source>
</evidence>
<dbReference type="SUPFAM" id="SSF56112">
    <property type="entry name" value="Protein kinase-like (PK-like)"/>
    <property type="match status" value="1"/>
</dbReference>
<sequence length="650" mass="74114">MVGTQLSVRSICFGFLLSLSFSSFSFTKAQTPIYQGSYCQNTTQEHLTTAYKSNLEIILSWMSSDAATSKGYNYTSIGNKNTVYGLYNCRGDVVGYFCQFCVSNAAREIPQHCPNSVSAMVWYDFCILKYSNENFFGKILTHPTWHAVGTKNISNKEETKKGEDFMRSLIRKATVETSMLYYMDAFNLSFTQSRYGMVQCTKDLTNDGCRECLEAMLAEVPKFCEQKLGWFIWSGTCMIKYDDQMFYLLNNQSSSSRESDKHGGRKRSKILIMSFSVMGSTTLLCLGVYFFCYRRRDGIRLSSFHKIQTEEMLNTDLPIIPLITILQSTDNFSEASKLGEGGFGSVYKGILPDGRQIAVKRLSEFSGQGSEEFNNEVMFIAKLQHRNLVRLYACCLEENEKILVYEYMPNSSLYFHLFDDEKRKQLDWKLRLSIINGIARGLLYLHEDSRLRVIHRDLKASNVLLDHDMNPKISDFGLAKAFEIGQNQANTKRVMGTFGYMAPEYAMQGLFSVKSDVFSFGVLVLETICGRKNNGFYLSEHDETLLLYAWRIWCEGKSLELMDPMLENSFKASEVEKCIHIALLCVQENATYRPTMLDVVVMLGSDRLTLPKPKHPAFSVGRKFSEEVPKSKRSKNLLSTVVTISITLPR</sequence>
<feature type="transmembrane region" description="Helical" evidence="17">
    <location>
        <begin position="270"/>
        <end position="292"/>
    </location>
</feature>
<keyword evidence="11 17" id="KW-0472">Membrane</keyword>
<dbReference type="PROSITE" id="PS51473">
    <property type="entry name" value="GNK2"/>
    <property type="match status" value="2"/>
</dbReference>
<evidence type="ECO:0000256" key="12">
    <source>
        <dbReference type="ARBA" id="ARBA00023170"/>
    </source>
</evidence>
<dbReference type="GO" id="GO:0006950">
    <property type="term" value="P:response to stress"/>
    <property type="evidence" value="ECO:0007669"/>
    <property type="project" value="UniProtKB-ARBA"/>
</dbReference>
<keyword evidence="5 18" id="KW-0732">Signal</keyword>
<keyword evidence="2" id="KW-0723">Serine/threonine-protein kinase</keyword>
<evidence type="ECO:0000259" key="20">
    <source>
        <dbReference type="PROSITE" id="PS51473"/>
    </source>
</evidence>
<feature type="signal peptide" evidence="18">
    <location>
        <begin position="1"/>
        <end position="29"/>
    </location>
</feature>
<evidence type="ECO:0000256" key="8">
    <source>
        <dbReference type="ARBA" id="ARBA00022777"/>
    </source>
</evidence>
<comment type="subcellular location">
    <subcellularLocation>
        <location evidence="1">Membrane</location>
        <topology evidence="1">Single-pass membrane protein</topology>
    </subcellularLocation>
</comment>
<dbReference type="Proteomes" id="UP000291084">
    <property type="component" value="Chromosome 6"/>
</dbReference>
<keyword evidence="7 16" id="KW-0547">Nucleotide-binding</keyword>
<evidence type="ECO:0000256" key="18">
    <source>
        <dbReference type="SAM" id="SignalP"/>
    </source>
</evidence>
<evidence type="ECO:0000256" key="4">
    <source>
        <dbReference type="ARBA" id="ARBA00022692"/>
    </source>
</evidence>
<gene>
    <name evidence="21" type="primary">Vigan.06G098200</name>
    <name evidence="21" type="ORF">VIGAN_06098200</name>
</gene>
<comment type="catalytic activity">
    <reaction evidence="15">
        <text>L-threonyl-[protein] + ATP = O-phospho-L-threonyl-[protein] + ADP + H(+)</text>
        <dbReference type="Rhea" id="RHEA:46608"/>
        <dbReference type="Rhea" id="RHEA-COMP:11060"/>
        <dbReference type="Rhea" id="RHEA-COMP:11605"/>
        <dbReference type="ChEBI" id="CHEBI:15378"/>
        <dbReference type="ChEBI" id="CHEBI:30013"/>
        <dbReference type="ChEBI" id="CHEBI:30616"/>
        <dbReference type="ChEBI" id="CHEBI:61977"/>
        <dbReference type="ChEBI" id="CHEBI:456216"/>
    </reaction>
</comment>
<evidence type="ECO:0000256" key="10">
    <source>
        <dbReference type="ARBA" id="ARBA00022989"/>
    </source>
</evidence>
<reference evidence="21 22" key="1">
    <citation type="journal article" date="2015" name="Sci. Rep.">
        <title>The power of single molecule real-time sequencing technology in the de novo assembly of a eukaryotic genome.</title>
        <authorList>
            <person name="Sakai H."/>
            <person name="Naito K."/>
            <person name="Ogiso-Tanaka E."/>
            <person name="Takahashi Y."/>
            <person name="Iseki K."/>
            <person name="Muto C."/>
            <person name="Satou K."/>
            <person name="Teruya K."/>
            <person name="Shiroma A."/>
            <person name="Shimoji M."/>
            <person name="Hirano T."/>
            <person name="Itoh T."/>
            <person name="Kaga A."/>
            <person name="Tomooka N."/>
        </authorList>
    </citation>
    <scope>NUCLEOTIDE SEQUENCE [LARGE SCALE GENOMIC DNA]</scope>
    <source>
        <strain evidence="22">cv. Shumari</strain>
    </source>
</reference>
<dbReference type="InterPro" id="IPR008271">
    <property type="entry name" value="Ser/Thr_kinase_AS"/>
</dbReference>
<dbReference type="CDD" id="cd23509">
    <property type="entry name" value="Gnk2-like"/>
    <property type="match status" value="2"/>
</dbReference>
<dbReference type="GO" id="GO:0005524">
    <property type="term" value="F:ATP binding"/>
    <property type="evidence" value="ECO:0007669"/>
    <property type="project" value="UniProtKB-UniRule"/>
</dbReference>
<dbReference type="FunFam" id="3.30.430.20:FF:000016">
    <property type="entry name" value="Cysteine-rich receptor-like protein kinase 10"/>
    <property type="match status" value="1"/>
</dbReference>
<evidence type="ECO:0000256" key="14">
    <source>
        <dbReference type="ARBA" id="ARBA00047558"/>
    </source>
</evidence>
<evidence type="ECO:0008006" key="23">
    <source>
        <dbReference type="Google" id="ProtNLM"/>
    </source>
</evidence>